<keyword evidence="6 10" id="KW-0067">ATP-binding</keyword>
<dbReference type="PANTHER" id="PTHR10763">
    <property type="entry name" value="CELL DIVISION CONTROL PROTEIN 6-RELATED"/>
    <property type="match status" value="1"/>
</dbReference>
<dbReference type="GO" id="GO:0003688">
    <property type="term" value="F:DNA replication origin binding"/>
    <property type="evidence" value="ECO:0007669"/>
    <property type="project" value="EnsemblFungi"/>
</dbReference>
<feature type="region of interest" description="Disordered" evidence="11">
    <location>
        <begin position="544"/>
        <end position="586"/>
    </location>
</feature>
<dbReference type="SMART" id="SM00382">
    <property type="entry name" value="AAA"/>
    <property type="match status" value="1"/>
</dbReference>
<dbReference type="VEuPathDB" id="FungiDB:MMYC01_205893"/>
<feature type="compositionally biased region" description="Basic residues" evidence="11">
    <location>
        <begin position="197"/>
        <end position="207"/>
    </location>
</feature>
<evidence type="ECO:0000256" key="11">
    <source>
        <dbReference type="SAM" id="MobiDB-lite"/>
    </source>
</evidence>
<dbReference type="GO" id="GO:0006270">
    <property type="term" value="P:DNA replication initiation"/>
    <property type="evidence" value="ECO:0007669"/>
    <property type="project" value="TreeGrafter"/>
</dbReference>
<dbReference type="Proteomes" id="UP000078237">
    <property type="component" value="Unassembled WGS sequence"/>
</dbReference>
<dbReference type="Pfam" id="PF00004">
    <property type="entry name" value="AAA"/>
    <property type="match status" value="1"/>
</dbReference>
<dbReference type="AlphaFoldDB" id="A0A175VWT2"/>
<dbReference type="GO" id="GO:0005664">
    <property type="term" value="C:nuclear origin of replication recognition complex"/>
    <property type="evidence" value="ECO:0007669"/>
    <property type="project" value="EnsemblFungi"/>
</dbReference>
<dbReference type="InterPro" id="IPR054425">
    <property type="entry name" value="Cdc6_ORC1-like_ATPase_lid"/>
</dbReference>
<keyword evidence="9 10" id="KW-0539">Nucleus</keyword>
<feature type="compositionally biased region" description="Basic and acidic residues" evidence="11">
    <location>
        <begin position="208"/>
        <end position="218"/>
    </location>
</feature>
<dbReference type="InterPro" id="IPR050311">
    <property type="entry name" value="ORC1/CDC6"/>
</dbReference>
<keyword evidence="8 10" id="KW-0238">DNA-binding</keyword>
<feature type="region of interest" description="Disordered" evidence="11">
    <location>
        <begin position="197"/>
        <end position="265"/>
    </location>
</feature>
<name>A0A175VWT2_9PEZI</name>
<evidence type="ECO:0000313" key="14">
    <source>
        <dbReference type="Proteomes" id="UP000078237"/>
    </source>
</evidence>
<evidence type="ECO:0000256" key="1">
    <source>
        <dbReference type="ARBA" id="ARBA00004123"/>
    </source>
</evidence>
<evidence type="ECO:0000313" key="13">
    <source>
        <dbReference type="EMBL" id="KXX75194.1"/>
    </source>
</evidence>
<sequence length="748" mass="82977">MPGLVSGHSSRAARYLPGVTREDSDDELGTDDHPWEWIYEPEVADPESATETGRKRKRTTTQQAQIIGARMGSFECYLGDTMLLKAEGSNEAWVGIICDFQADDEGEKAANFMWFSSHSEIRSSKKRTDFLEGISQAAYMKKYPNGKVPRKSKEYGKVFVCRRGCNTRTCTYTEEFVWEDVYHGREDIDALQNLVRKGTKATRRRRPAKDESPERDYKLDEDEDPGEDYGPGVPRTPKKARTRDAVTPSSKRKTPGSKLATPSSHRRILVKKHLEFTPLATRILSPLHLQSSPYQLARTQLHVASVPTSLPCREAEFSLVYSHLEAAITDGTGTCIYISGTPGTGKTATVREVVSHLDAAVRADELDDFIFVEINGMKITDPHQSYSLLWEALKGQRVSPAQALDLLEREFSHPSPRRVPCVVLMDELDQLVTKNQGVMYNFFNWPGLRHSRLIVLAVANTMDLPERTLSNKISSRLGLTRITFPGYNHEQLMRIVQSRLEGVPGDIVDADAVQFAARKVAAVSGDARRALDICRRAVELAEADAKSRGEAESTPATPSKTGRGKKGQQQQQEEEATPKKKRVPSGRVTIETIRRAISEATSNPLQQYLRTLPFASRLLLTALLMRTQRTGLAESTFGDVLEEMQRTLKLAGESRPLTLLDRKATATTLLPGMTDSGLMAASARAKNNLQLVRPGLSAAAVDLTGAGIINLEAQKPDRPSKIRLAVGDEEIRLAFRDDPEIKALGVIL</sequence>
<dbReference type="Pfam" id="PF22606">
    <property type="entry name" value="Cdc6-ORC-like_ATPase_lid"/>
    <property type="match status" value="1"/>
</dbReference>
<dbReference type="InterPro" id="IPR043151">
    <property type="entry name" value="BAH_sf"/>
</dbReference>
<dbReference type="Gene3D" id="1.10.8.60">
    <property type="match status" value="1"/>
</dbReference>
<evidence type="ECO:0000256" key="8">
    <source>
        <dbReference type="ARBA" id="ARBA00023125"/>
    </source>
</evidence>
<proteinExistence type="inferred from homology"/>
<dbReference type="GO" id="GO:0033314">
    <property type="term" value="P:mitotic DNA replication checkpoint signaling"/>
    <property type="evidence" value="ECO:0007669"/>
    <property type="project" value="EnsemblFungi"/>
</dbReference>
<comment type="subcellular location">
    <subcellularLocation>
        <location evidence="1 10">Nucleus</location>
    </subcellularLocation>
</comment>
<dbReference type="GO" id="GO:0000785">
    <property type="term" value="C:chromatin"/>
    <property type="evidence" value="ECO:0007669"/>
    <property type="project" value="EnsemblFungi"/>
</dbReference>
<feature type="domain" description="AAA+ ATPase" evidence="12">
    <location>
        <begin position="332"/>
        <end position="483"/>
    </location>
</feature>
<evidence type="ECO:0000256" key="3">
    <source>
        <dbReference type="ARBA" id="ARBA00022705"/>
    </source>
</evidence>
<keyword evidence="3 10" id="KW-0235">DNA replication</keyword>
<comment type="function">
    <text evidence="10">Component of the origin recognition complex (ORC) that binds origins of replication. DNA-binding is ATP-dependent, however specific DNA sequences that define origins of replication have not been identified so far. ORC is required to assemble the pre-replication complex necessary to initiate DNA replication.</text>
</comment>
<dbReference type="CDD" id="cd00009">
    <property type="entry name" value="AAA"/>
    <property type="match status" value="1"/>
</dbReference>
<evidence type="ECO:0000256" key="7">
    <source>
        <dbReference type="ARBA" id="ARBA00022842"/>
    </source>
</evidence>
<dbReference type="InterPro" id="IPR003593">
    <property type="entry name" value="AAA+_ATPase"/>
</dbReference>
<dbReference type="Gene3D" id="3.40.50.300">
    <property type="entry name" value="P-loop containing nucleotide triphosphate hydrolases"/>
    <property type="match status" value="1"/>
</dbReference>
<dbReference type="SUPFAM" id="SSF52540">
    <property type="entry name" value="P-loop containing nucleoside triphosphate hydrolases"/>
    <property type="match status" value="1"/>
</dbReference>
<evidence type="ECO:0000256" key="10">
    <source>
        <dbReference type="RuleBase" id="RU365058"/>
    </source>
</evidence>
<dbReference type="OrthoDB" id="1926878at2759"/>
<comment type="similarity">
    <text evidence="2 10">Belongs to the ORC1 family.</text>
</comment>
<keyword evidence="5 10" id="KW-0547">Nucleotide-binding</keyword>
<accession>A0A175VWT2</accession>
<dbReference type="STRING" id="100816.A0A175VWT2"/>
<gene>
    <name evidence="13" type="ORF">MMYC01_205893</name>
</gene>
<evidence type="ECO:0000256" key="6">
    <source>
        <dbReference type="ARBA" id="ARBA00022840"/>
    </source>
</evidence>
<dbReference type="Pfam" id="PF21312">
    <property type="entry name" value="WHD_ORC1"/>
    <property type="match status" value="1"/>
</dbReference>
<dbReference type="InterPro" id="IPR027417">
    <property type="entry name" value="P-loop_NTPase"/>
</dbReference>
<keyword evidence="14" id="KW-1185">Reference proteome</keyword>
<dbReference type="InterPro" id="IPR003959">
    <property type="entry name" value="ATPase_AAA_core"/>
</dbReference>
<keyword evidence="7" id="KW-0460">Magnesium</keyword>
<dbReference type="GO" id="GO:0005524">
    <property type="term" value="F:ATP binding"/>
    <property type="evidence" value="ECO:0007669"/>
    <property type="project" value="UniProtKB-KW"/>
</dbReference>
<organism evidence="13 14">
    <name type="scientific">Madurella mycetomatis</name>
    <dbReference type="NCBI Taxonomy" id="100816"/>
    <lineage>
        <taxon>Eukaryota</taxon>
        <taxon>Fungi</taxon>
        <taxon>Dikarya</taxon>
        <taxon>Ascomycota</taxon>
        <taxon>Pezizomycotina</taxon>
        <taxon>Sordariomycetes</taxon>
        <taxon>Sordariomycetidae</taxon>
        <taxon>Sordariales</taxon>
        <taxon>Sordariales incertae sedis</taxon>
        <taxon>Madurella</taxon>
    </lineage>
</organism>
<protein>
    <recommendedName>
        <fullName evidence="10">Origin recognition complex subunit 1</fullName>
    </recommendedName>
</protein>
<dbReference type="FunFam" id="3.40.50.300:FF:000199">
    <property type="entry name" value="Origin recognition complex subunit 1"/>
    <property type="match status" value="1"/>
</dbReference>
<evidence type="ECO:0000256" key="2">
    <source>
        <dbReference type="ARBA" id="ARBA00008398"/>
    </source>
</evidence>
<comment type="caution">
    <text evidence="13">The sequence shown here is derived from an EMBL/GenBank/DDBJ whole genome shotgun (WGS) entry which is preliminary data.</text>
</comment>
<evidence type="ECO:0000256" key="5">
    <source>
        <dbReference type="ARBA" id="ARBA00022741"/>
    </source>
</evidence>
<reference evidence="13 14" key="1">
    <citation type="journal article" date="2016" name="Genome Announc.">
        <title>Genome Sequence of Madurella mycetomatis mm55, Isolated from a Human Mycetoma Case in Sudan.</title>
        <authorList>
            <person name="Smit S."/>
            <person name="Derks M.F."/>
            <person name="Bervoets S."/>
            <person name="Fahal A."/>
            <person name="van Leeuwen W."/>
            <person name="van Belkum A."/>
            <person name="van de Sande W.W."/>
        </authorList>
    </citation>
    <scope>NUCLEOTIDE SEQUENCE [LARGE SCALE GENOMIC DNA]</scope>
    <source>
        <strain evidence="14">mm55</strain>
    </source>
</reference>
<dbReference type="GO" id="GO:0016887">
    <property type="term" value="F:ATP hydrolysis activity"/>
    <property type="evidence" value="ECO:0007669"/>
    <property type="project" value="InterPro"/>
</dbReference>
<dbReference type="GO" id="GO:0046872">
    <property type="term" value="F:metal ion binding"/>
    <property type="evidence" value="ECO:0007669"/>
    <property type="project" value="UniProtKB-KW"/>
</dbReference>
<evidence type="ECO:0000259" key="12">
    <source>
        <dbReference type="SMART" id="SM00382"/>
    </source>
</evidence>
<dbReference type="Gene3D" id="2.30.30.490">
    <property type="match status" value="1"/>
</dbReference>
<evidence type="ECO:0000256" key="9">
    <source>
        <dbReference type="ARBA" id="ARBA00023242"/>
    </source>
</evidence>
<dbReference type="PANTHER" id="PTHR10763:SF23">
    <property type="entry name" value="ORIGIN RECOGNITION COMPLEX SUBUNIT 1"/>
    <property type="match status" value="1"/>
</dbReference>
<evidence type="ECO:0000256" key="4">
    <source>
        <dbReference type="ARBA" id="ARBA00022723"/>
    </source>
</evidence>
<dbReference type="GO" id="GO:0033260">
    <property type="term" value="P:nuclear DNA replication"/>
    <property type="evidence" value="ECO:0007669"/>
    <property type="project" value="EnsemblFungi"/>
</dbReference>
<dbReference type="InterPro" id="IPR048867">
    <property type="entry name" value="WHD_ORC1"/>
</dbReference>
<comment type="subunit">
    <text evidence="10">ORC is composed of six subunits.</text>
</comment>
<dbReference type="EMBL" id="LCTW02000287">
    <property type="protein sequence ID" value="KXX75194.1"/>
    <property type="molecule type" value="Genomic_DNA"/>
</dbReference>
<feature type="region of interest" description="Disordered" evidence="11">
    <location>
        <begin position="1"/>
        <end position="61"/>
    </location>
</feature>
<keyword evidence="4" id="KW-0479">Metal-binding</keyword>